<sequence>MKITSTKLWLHIALLLNLLTFTLSWNGPDTNDNHIYGIGKSPNRVQRSHSKQPVRQANHPKIEEHRTSQEHTKRETIAPLHNDDPKDIIQNTQNSILGNNANLPQTYNNGFDSIHNTVVSRKSLSDFGLSDLLIAADIEGGLHAISRENGQVLWSILSSEFSPLIQITEPARNATKEILMVEPFEDGNIYYFNMHQGLQKLPVSIKQLIATSPMHMKANIIIDEMGTTIEDEKIYTGSRRTIMYSIDISTGEILSVFGPGTANKNFKGLEYDENQNIKNANVLVLGKTIYELGIHSKDGSTYNVTYSTWQTNTLDQHLKEQNFDHSDGILIAPFRDKTILAVDSNLKIAKWVSPKFPGIIISVFDVYVDVESRENVLVPHPFQSMTDEELKSGSIYLEETENHSWIALSSYNFPSLVKAAPISKFSSSEIWRAPSIFDDEPLFRDAISGVHTLTRSQYKPTLPLPSAGSKTSHNRPSDELMMIEPNLHDNFPSVQEDTFNSLERYISPVELELYRLKLEEQITKQIMARNKHSLLHRFGNLMYKVVESGFIIVASLALLGLLQKFNITPPLPVILEKLGVVAQKENINNKIEKTAEDKTDEKRSTSEIKGDHVKFDDNIAKNLDDDRSTEKENTIPDKSDANTTVNGKSSEKKKRKRGSRGGKKNKSKKAVQTESVDHLDFETDLRNLTVSDTILGYGSSGTVVFKGTFQGRDVAVKRMLIDFCDVADREIQLLTESDNDPNVIRYYCSERTDRFLYIALELCTATLQDLIYGRNLPLEVTKMNKSLDLININYQIASGVAHLHSLKIIHRDLKPQNILVSYDPKGSFNPDDRESKLRILISDFGLCKKLDNDQSSFKTNINNPAGTTGWRAPELLEASVSKILESINERNEDSQPSTDHPTNSMSVVSTDSFYDPFTKKRLTRAIDIFSLGCVFFYVLTKGQHPYGDRYMREANIIKGIYDLSPLKMHIANRSAAVEATHLISAMIAKDARQRPTAFAVLKHPLFWPASKKLAFLLKVSDRFEVERRDPPSPLLLKLESISTKVITNGDWSKKFDKAFMENLGKYRKYHYHKIMDLLRSLRNKYHHFMDLPDDLASAMGPIPDGFYDYFSDRFPNLLMEIYSLSKDILEDDQMLKEFF</sequence>
<evidence type="ECO:0000256" key="9">
    <source>
        <dbReference type="ARBA" id="ARBA00022741"/>
    </source>
</evidence>
<dbReference type="SMART" id="SM00580">
    <property type="entry name" value="PUG"/>
    <property type="match status" value="1"/>
</dbReference>
<dbReference type="EC" id="2.7.11.1" evidence="3"/>
<keyword evidence="7" id="KW-0479">Metal-binding</keyword>
<feature type="region of interest" description="Disordered" evidence="19">
    <location>
        <begin position="41"/>
        <end position="85"/>
    </location>
</feature>
<evidence type="ECO:0000259" key="21">
    <source>
        <dbReference type="PROSITE" id="PS50011"/>
    </source>
</evidence>
<accession>A0A9P6WDP5</accession>
<feature type="region of interest" description="Disordered" evidence="19">
    <location>
        <begin position="619"/>
        <end position="673"/>
    </location>
</feature>
<feature type="compositionally biased region" description="Basic and acidic residues" evidence="19">
    <location>
        <begin position="60"/>
        <end position="85"/>
    </location>
</feature>
<dbReference type="FunFam" id="1.10.510.10:FF:000572">
    <property type="entry name" value="Serine/threonine-protein kinase/endoribonuclease IRE1"/>
    <property type="match status" value="1"/>
</dbReference>
<keyword evidence="8 20" id="KW-0732">Signal</keyword>
<dbReference type="CDD" id="cd09769">
    <property type="entry name" value="Luminal_IRE1"/>
    <property type="match status" value="1"/>
</dbReference>
<evidence type="ECO:0000256" key="11">
    <source>
        <dbReference type="ARBA" id="ARBA00022801"/>
    </source>
</evidence>
<dbReference type="AlphaFoldDB" id="A0A9P6WDP5"/>
<evidence type="ECO:0000256" key="5">
    <source>
        <dbReference type="ARBA" id="ARBA00022679"/>
    </source>
</evidence>
<keyword evidence="16" id="KW-0325">Glycoprotein</keyword>
<evidence type="ECO:0000256" key="14">
    <source>
        <dbReference type="ARBA" id="ARBA00022989"/>
    </source>
</evidence>
<dbReference type="InterPro" id="IPR011009">
    <property type="entry name" value="Kinase-like_dom_sf"/>
</dbReference>
<evidence type="ECO:0000256" key="18">
    <source>
        <dbReference type="ARBA" id="ARBA00048977"/>
    </source>
</evidence>
<dbReference type="InterPro" id="IPR008271">
    <property type="entry name" value="Ser/Thr_kinase_AS"/>
</dbReference>
<dbReference type="PANTHER" id="PTHR13954">
    <property type="entry name" value="IRE1-RELATED"/>
    <property type="match status" value="1"/>
</dbReference>
<keyword evidence="4" id="KW-0723">Serine/threonine-protein kinase</keyword>
<keyword evidence="15" id="KW-0472">Membrane</keyword>
<dbReference type="PROSITE" id="PS50011">
    <property type="entry name" value="PROTEIN_KINASE_DOM"/>
    <property type="match status" value="1"/>
</dbReference>
<keyword evidence="10 23" id="KW-0418">Kinase</keyword>
<evidence type="ECO:0000313" key="23">
    <source>
        <dbReference type="EMBL" id="KAG0669042.1"/>
    </source>
</evidence>
<dbReference type="GO" id="GO:1990604">
    <property type="term" value="C:IRE1-TRAF2-ASK1 complex"/>
    <property type="evidence" value="ECO:0007669"/>
    <property type="project" value="TreeGrafter"/>
</dbReference>
<keyword evidence="14" id="KW-1133">Transmembrane helix</keyword>
<dbReference type="SUPFAM" id="SSF50998">
    <property type="entry name" value="Quinoprotein alcohol dehydrogenase-like"/>
    <property type="match status" value="1"/>
</dbReference>
<evidence type="ECO:0000256" key="7">
    <source>
        <dbReference type="ARBA" id="ARBA00022723"/>
    </source>
</evidence>
<feature type="region of interest" description="Disordered" evidence="19">
    <location>
        <begin position="592"/>
        <end position="611"/>
    </location>
</feature>
<protein>
    <recommendedName>
        <fullName evidence="3">non-specific serine/threonine protein kinase</fullName>
        <ecNumber evidence="3">2.7.11.1</ecNumber>
    </recommendedName>
</protein>
<dbReference type="PANTHER" id="PTHR13954:SF6">
    <property type="entry name" value="NON-SPECIFIC SERINE_THREONINE PROTEIN KINASE"/>
    <property type="match status" value="1"/>
</dbReference>
<dbReference type="SUPFAM" id="SSF56112">
    <property type="entry name" value="Protein kinase-like (PK-like)"/>
    <property type="match status" value="1"/>
</dbReference>
<evidence type="ECO:0000256" key="3">
    <source>
        <dbReference type="ARBA" id="ARBA00012513"/>
    </source>
</evidence>
<evidence type="ECO:0000256" key="13">
    <source>
        <dbReference type="ARBA" id="ARBA00022842"/>
    </source>
</evidence>
<dbReference type="InterPro" id="IPR018391">
    <property type="entry name" value="PQQ_b-propeller_rpt"/>
</dbReference>
<dbReference type="GO" id="GO:0006397">
    <property type="term" value="P:mRNA processing"/>
    <property type="evidence" value="ECO:0007669"/>
    <property type="project" value="InterPro"/>
</dbReference>
<dbReference type="GO" id="GO:0051082">
    <property type="term" value="F:unfolded protein binding"/>
    <property type="evidence" value="ECO:0007669"/>
    <property type="project" value="TreeGrafter"/>
</dbReference>
<dbReference type="Gene3D" id="1.20.1440.180">
    <property type="entry name" value="KEN domain"/>
    <property type="match status" value="1"/>
</dbReference>
<dbReference type="InterPro" id="IPR000719">
    <property type="entry name" value="Prot_kinase_dom"/>
</dbReference>
<dbReference type="InterPro" id="IPR045133">
    <property type="entry name" value="IRE1/2-like"/>
</dbReference>
<comment type="subcellular location">
    <subcellularLocation>
        <location evidence="2">Membrane</location>
        <topology evidence="2">Single-pass type I membrane protein</topology>
    </subcellularLocation>
</comment>
<keyword evidence="12" id="KW-0067">ATP-binding</keyword>
<keyword evidence="11" id="KW-0378">Hydrolase</keyword>
<evidence type="ECO:0000256" key="15">
    <source>
        <dbReference type="ARBA" id="ARBA00023136"/>
    </source>
</evidence>
<evidence type="ECO:0000256" key="10">
    <source>
        <dbReference type="ARBA" id="ARBA00022777"/>
    </source>
</evidence>
<dbReference type="Pfam" id="PF00069">
    <property type="entry name" value="Pkinase"/>
    <property type="match status" value="2"/>
</dbReference>
<evidence type="ECO:0000256" key="6">
    <source>
        <dbReference type="ARBA" id="ARBA00022692"/>
    </source>
</evidence>
<dbReference type="GO" id="GO:0016787">
    <property type="term" value="F:hydrolase activity"/>
    <property type="evidence" value="ECO:0007669"/>
    <property type="project" value="UniProtKB-KW"/>
</dbReference>
<dbReference type="GO" id="GO:0036498">
    <property type="term" value="P:IRE1-mediated unfolded protein response"/>
    <property type="evidence" value="ECO:0007669"/>
    <property type="project" value="TreeGrafter"/>
</dbReference>
<keyword evidence="13" id="KW-0460">Magnesium</keyword>
<comment type="cofactor">
    <cofactor evidence="1">
        <name>Mg(2+)</name>
        <dbReference type="ChEBI" id="CHEBI:18420"/>
    </cofactor>
</comment>
<dbReference type="InterPro" id="IPR038357">
    <property type="entry name" value="KEN_sf"/>
</dbReference>
<name>A0A9P6WDP5_MAUEX</name>
<comment type="catalytic activity">
    <reaction evidence="18">
        <text>L-seryl-[protein] + ATP = O-phospho-L-seryl-[protein] + ADP + H(+)</text>
        <dbReference type="Rhea" id="RHEA:17989"/>
        <dbReference type="Rhea" id="RHEA-COMP:9863"/>
        <dbReference type="Rhea" id="RHEA-COMP:11604"/>
        <dbReference type="ChEBI" id="CHEBI:15378"/>
        <dbReference type="ChEBI" id="CHEBI:29999"/>
        <dbReference type="ChEBI" id="CHEBI:30616"/>
        <dbReference type="ChEBI" id="CHEBI:83421"/>
        <dbReference type="ChEBI" id="CHEBI:456216"/>
        <dbReference type="EC" id="2.7.11.1"/>
    </reaction>
    <physiologicalReaction direction="left-to-right" evidence="18">
        <dbReference type="Rhea" id="RHEA:17990"/>
    </physiologicalReaction>
</comment>
<feature type="domain" description="KEN" evidence="22">
    <location>
        <begin position="1009"/>
        <end position="1139"/>
    </location>
</feature>
<keyword evidence="6" id="KW-0812">Transmembrane</keyword>
<evidence type="ECO:0000256" key="12">
    <source>
        <dbReference type="ARBA" id="ARBA00022840"/>
    </source>
</evidence>
<evidence type="ECO:0000256" key="17">
    <source>
        <dbReference type="ARBA" id="ARBA00048659"/>
    </source>
</evidence>
<dbReference type="EMBL" id="PUHR01000051">
    <property type="protein sequence ID" value="KAG0669042.1"/>
    <property type="molecule type" value="Genomic_DNA"/>
</dbReference>
<keyword evidence="9" id="KW-0547">Nucleotide-binding</keyword>
<gene>
    <name evidence="23" type="primary">IRE1</name>
    <name evidence="23" type="ORF">C6P45_004182</name>
</gene>
<comment type="catalytic activity">
    <reaction evidence="17">
        <text>L-threonyl-[protein] + ATP = O-phospho-L-threonyl-[protein] + ADP + H(+)</text>
        <dbReference type="Rhea" id="RHEA:46608"/>
        <dbReference type="Rhea" id="RHEA-COMP:11060"/>
        <dbReference type="Rhea" id="RHEA-COMP:11605"/>
        <dbReference type="ChEBI" id="CHEBI:15378"/>
        <dbReference type="ChEBI" id="CHEBI:30013"/>
        <dbReference type="ChEBI" id="CHEBI:30616"/>
        <dbReference type="ChEBI" id="CHEBI:61977"/>
        <dbReference type="ChEBI" id="CHEBI:456216"/>
        <dbReference type="EC" id="2.7.11.1"/>
    </reaction>
    <physiologicalReaction direction="left-to-right" evidence="17">
        <dbReference type="Rhea" id="RHEA:46609"/>
    </physiologicalReaction>
</comment>
<proteinExistence type="predicted"/>
<keyword evidence="24" id="KW-1185">Reference proteome</keyword>
<dbReference type="Pfam" id="PF06479">
    <property type="entry name" value="Ribonuc_2-5A"/>
    <property type="match status" value="1"/>
</dbReference>
<evidence type="ECO:0000256" key="16">
    <source>
        <dbReference type="ARBA" id="ARBA00023180"/>
    </source>
</evidence>
<feature type="compositionally biased region" description="Basic residues" evidence="19">
    <location>
        <begin position="651"/>
        <end position="669"/>
    </location>
</feature>
<dbReference type="Gene3D" id="3.30.200.20">
    <property type="entry name" value="Phosphorylase Kinase, domain 1"/>
    <property type="match status" value="1"/>
</dbReference>
<keyword evidence="5" id="KW-0808">Transferase</keyword>
<feature type="compositionally biased region" description="Basic and acidic residues" evidence="19">
    <location>
        <begin position="619"/>
        <end position="640"/>
    </location>
</feature>
<dbReference type="OrthoDB" id="63989at2759"/>
<dbReference type="GO" id="GO:0004521">
    <property type="term" value="F:RNA endonuclease activity"/>
    <property type="evidence" value="ECO:0007669"/>
    <property type="project" value="InterPro"/>
</dbReference>
<dbReference type="FunFam" id="1.20.1440.180:FF:000002">
    <property type="entry name" value="Serine/threonine-protein kinase/endoribonuclease IRE1"/>
    <property type="match status" value="1"/>
</dbReference>
<reference evidence="23 24" key="1">
    <citation type="submission" date="2020-11" db="EMBL/GenBank/DDBJ databases">
        <title>Kefir isolates.</title>
        <authorList>
            <person name="Marcisauskas S."/>
            <person name="Kim Y."/>
            <person name="Blasche S."/>
        </authorList>
    </citation>
    <scope>NUCLEOTIDE SEQUENCE [LARGE SCALE GENOMIC DNA]</scope>
    <source>
        <strain evidence="23 24">OG2</strain>
    </source>
</reference>
<organism evidence="23 24">
    <name type="scientific">Maudiozyma exigua</name>
    <name type="common">Yeast</name>
    <name type="synonym">Kazachstania exigua</name>
    <dbReference type="NCBI Taxonomy" id="34358"/>
    <lineage>
        <taxon>Eukaryota</taxon>
        <taxon>Fungi</taxon>
        <taxon>Dikarya</taxon>
        <taxon>Ascomycota</taxon>
        <taxon>Saccharomycotina</taxon>
        <taxon>Saccharomycetes</taxon>
        <taxon>Saccharomycetales</taxon>
        <taxon>Saccharomycetaceae</taxon>
        <taxon>Maudiozyma</taxon>
    </lineage>
</organism>
<dbReference type="CDD" id="cd13982">
    <property type="entry name" value="STKc_IRE1"/>
    <property type="match status" value="1"/>
</dbReference>
<dbReference type="FunFam" id="3.30.200.20:FF:000077">
    <property type="entry name" value="Putative Serine/threonine-protein kinase/endoribonuclease IRE1"/>
    <property type="match status" value="1"/>
</dbReference>
<evidence type="ECO:0000256" key="20">
    <source>
        <dbReference type="SAM" id="SignalP"/>
    </source>
</evidence>
<dbReference type="Proteomes" id="UP000750334">
    <property type="component" value="Unassembled WGS sequence"/>
</dbReference>
<dbReference type="CDD" id="cd10422">
    <property type="entry name" value="RNase_Ire1"/>
    <property type="match status" value="1"/>
</dbReference>
<dbReference type="PROSITE" id="PS00108">
    <property type="entry name" value="PROTEIN_KINASE_ST"/>
    <property type="match status" value="1"/>
</dbReference>
<feature type="chain" id="PRO_5040179982" description="non-specific serine/threonine protein kinase" evidence="20">
    <location>
        <begin position="25"/>
        <end position="1139"/>
    </location>
</feature>
<comment type="caution">
    <text evidence="23">The sequence shown here is derived from an EMBL/GenBank/DDBJ whole genome shotgun (WGS) entry which is preliminary data.</text>
</comment>
<dbReference type="Gene3D" id="1.10.510.10">
    <property type="entry name" value="Transferase(Phosphotransferase) domain 1"/>
    <property type="match status" value="1"/>
</dbReference>
<dbReference type="InterPro" id="IPR010513">
    <property type="entry name" value="KEN_dom"/>
</dbReference>
<evidence type="ECO:0000313" key="24">
    <source>
        <dbReference type="Proteomes" id="UP000750334"/>
    </source>
</evidence>
<evidence type="ECO:0000256" key="1">
    <source>
        <dbReference type="ARBA" id="ARBA00001946"/>
    </source>
</evidence>
<dbReference type="SMART" id="SM00564">
    <property type="entry name" value="PQQ"/>
    <property type="match status" value="3"/>
</dbReference>
<dbReference type="GO" id="GO:0070059">
    <property type="term" value="P:intrinsic apoptotic signaling pathway in response to endoplasmic reticulum stress"/>
    <property type="evidence" value="ECO:0007669"/>
    <property type="project" value="TreeGrafter"/>
</dbReference>
<dbReference type="GO" id="GO:0004674">
    <property type="term" value="F:protein serine/threonine kinase activity"/>
    <property type="evidence" value="ECO:0007669"/>
    <property type="project" value="UniProtKB-KW"/>
</dbReference>
<dbReference type="InterPro" id="IPR011047">
    <property type="entry name" value="Quinoprotein_ADH-like_sf"/>
</dbReference>
<evidence type="ECO:0000256" key="2">
    <source>
        <dbReference type="ARBA" id="ARBA00004479"/>
    </source>
</evidence>
<feature type="domain" description="Protein kinase" evidence="21">
    <location>
        <begin position="689"/>
        <end position="1006"/>
    </location>
</feature>
<dbReference type="PROSITE" id="PS51392">
    <property type="entry name" value="KEN"/>
    <property type="match status" value="1"/>
</dbReference>
<evidence type="ECO:0000256" key="8">
    <source>
        <dbReference type="ARBA" id="ARBA00022729"/>
    </source>
</evidence>
<dbReference type="GO" id="GO:0005524">
    <property type="term" value="F:ATP binding"/>
    <property type="evidence" value="ECO:0007669"/>
    <property type="project" value="UniProtKB-KW"/>
</dbReference>
<feature type="signal peptide" evidence="20">
    <location>
        <begin position="1"/>
        <end position="24"/>
    </location>
</feature>
<dbReference type="GO" id="GO:0046872">
    <property type="term" value="F:metal ion binding"/>
    <property type="evidence" value="ECO:0007669"/>
    <property type="project" value="UniProtKB-KW"/>
</dbReference>
<evidence type="ECO:0000256" key="4">
    <source>
        <dbReference type="ARBA" id="ARBA00022527"/>
    </source>
</evidence>
<dbReference type="SMART" id="SM00220">
    <property type="entry name" value="S_TKc"/>
    <property type="match status" value="1"/>
</dbReference>
<evidence type="ECO:0000256" key="19">
    <source>
        <dbReference type="SAM" id="MobiDB-lite"/>
    </source>
</evidence>
<evidence type="ECO:0000259" key="22">
    <source>
        <dbReference type="PROSITE" id="PS51392"/>
    </source>
</evidence>